<sequence length="141" mass="14024">MRTRSAQLSRAAFQLIILSSALFAGCGGDAPVDMDDAGVTVCTAHTQCDDGLFCNGAEQCVPDSAEAGADGCVTAAAPCIANVTCDEAADACGTACTEGDMDGDGHDAVACGGDDCDDTDADRTGLSMGFTAEGVPYTPVP</sequence>
<dbReference type="PROSITE" id="PS51257">
    <property type="entry name" value="PROKAR_LIPOPROTEIN"/>
    <property type="match status" value="1"/>
</dbReference>
<protein>
    <recommendedName>
        <fullName evidence="3">Lipoprotein</fullName>
    </recommendedName>
</protein>
<evidence type="ECO:0000313" key="2">
    <source>
        <dbReference type="EMBL" id="AGC72237.1"/>
    </source>
</evidence>
<evidence type="ECO:0008006" key="3">
    <source>
        <dbReference type="Google" id="ProtNLM"/>
    </source>
</evidence>
<accession>L7VSY6</accession>
<proteinExistence type="predicted"/>
<organism evidence="2">
    <name type="scientific">uncultured bacterium A1Q1_fos_479</name>
    <dbReference type="NCBI Taxonomy" id="1256575"/>
    <lineage>
        <taxon>Bacteria</taxon>
        <taxon>environmental samples</taxon>
    </lineage>
</organism>
<keyword evidence="1" id="KW-0732">Signal</keyword>
<evidence type="ECO:0000256" key="1">
    <source>
        <dbReference type="SAM" id="SignalP"/>
    </source>
</evidence>
<dbReference type="EMBL" id="JX649896">
    <property type="protein sequence ID" value="AGC72237.1"/>
    <property type="molecule type" value="Genomic_DNA"/>
</dbReference>
<dbReference type="AlphaFoldDB" id="L7VSY6"/>
<reference evidence="2" key="1">
    <citation type="submission" date="2012-09" db="EMBL/GenBank/DDBJ databases">
        <title>Metagenomic Characterization of a Microbial Community in Wastewater Detects High Levels of Antibiotic Resistance.</title>
        <authorList>
            <person name="Abrams M."/>
            <person name="Caldwell A."/>
            <person name="Vandaei E."/>
            <person name="Lee W."/>
            <person name="Perrott J."/>
            <person name="Khan S.Y."/>
            <person name="Ta J."/>
            <person name="Romero D."/>
            <person name="Nguyen V."/>
            <person name="Pourmand N."/>
            <person name="Ouverney C.C."/>
        </authorList>
    </citation>
    <scope>NUCLEOTIDE SEQUENCE</scope>
</reference>
<name>L7VSY6_9BACT</name>
<feature type="signal peptide" evidence="1">
    <location>
        <begin position="1"/>
        <end position="24"/>
    </location>
</feature>
<feature type="chain" id="PRO_5003984744" description="Lipoprotein" evidence="1">
    <location>
        <begin position="25"/>
        <end position="141"/>
    </location>
</feature>